<dbReference type="EMBL" id="BTFW01000001">
    <property type="protein sequence ID" value="GMM61673.1"/>
    <property type="molecule type" value="Genomic_DNA"/>
</dbReference>
<sequence>MTDAAPTPSDYPALTCQCGATTLTDRDAAPLCLGCPSCGTALRLRGPWPRPEPHNPGPRDRDDPASPVVCRVCGQPDPAVTAQAETPLAGDAFAGGGA</sequence>
<comment type="caution">
    <text evidence="2">The sequence shown here is derived from an EMBL/GenBank/DDBJ whole genome shotgun (WGS) entry which is preliminary data.</text>
</comment>
<evidence type="ECO:0000313" key="3">
    <source>
        <dbReference type="Proteomes" id="UP001187221"/>
    </source>
</evidence>
<dbReference type="RefSeq" id="WP_317975334.1">
    <property type="nucleotide sequence ID" value="NZ_BTFW01000001.1"/>
</dbReference>
<feature type="compositionally biased region" description="Basic and acidic residues" evidence="1">
    <location>
        <begin position="51"/>
        <end position="64"/>
    </location>
</feature>
<proteinExistence type="predicted"/>
<accession>A0ABQ6P8T7</accession>
<reference evidence="2 3" key="1">
    <citation type="submission" date="2023-06" db="EMBL/GenBank/DDBJ databases">
        <title>Draft genome sequence of Novosphingobium sp. strain IK01.</title>
        <authorList>
            <person name="Hatamoto M."/>
            <person name="Ikarashi T."/>
            <person name="Yamaguchi T."/>
        </authorList>
    </citation>
    <scope>NUCLEOTIDE SEQUENCE [LARGE SCALE GENOMIC DNA]</scope>
    <source>
        <strain evidence="2 3">IK01</strain>
    </source>
</reference>
<evidence type="ECO:0000256" key="1">
    <source>
        <dbReference type="SAM" id="MobiDB-lite"/>
    </source>
</evidence>
<name>A0ABQ6P8T7_9SPHN</name>
<dbReference type="Proteomes" id="UP001187221">
    <property type="component" value="Unassembled WGS sequence"/>
</dbReference>
<gene>
    <name evidence="2" type="ORF">NUTIK01_24500</name>
</gene>
<keyword evidence="3" id="KW-1185">Reference proteome</keyword>
<evidence type="ECO:0000313" key="2">
    <source>
        <dbReference type="EMBL" id="GMM61673.1"/>
    </source>
</evidence>
<feature type="region of interest" description="Disordered" evidence="1">
    <location>
        <begin position="44"/>
        <end position="72"/>
    </location>
</feature>
<organism evidence="2 3">
    <name type="scientific">Novosphingobium pituita</name>
    <dbReference type="NCBI Taxonomy" id="3056842"/>
    <lineage>
        <taxon>Bacteria</taxon>
        <taxon>Pseudomonadati</taxon>
        <taxon>Pseudomonadota</taxon>
        <taxon>Alphaproteobacteria</taxon>
        <taxon>Sphingomonadales</taxon>
        <taxon>Sphingomonadaceae</taxon>
        <taxon>Novosphingobium</taxon>
    </lineage>
</organism>
<protein>
    <submittedName>
        <fullName evidence="2">Uncharacterized protein</fullName>
    </submittedName>
</protein>